<accession>A0A8S4S0P3</accession>
<organism evidence="1 2">
    <name type="scientific">Pararge aegeria aegeria</name>
    <dbReference type="NCBI Taxonomy" id="348720"/>
    <lineage>
        <taxon>Eukaryota</taxon>
        <taxon>Metazoa</taxon>
        <taxon>Ecdysozoa</taxon>
        <taxon>Arthropoda</taxon>
        <taxon>Hexapoda</taxon>
        <taxon>Insecta</taxon>
        <taxon>Pterygota</taxon>
        <taxon>Neoptera</taxon>
        <taxon>Endopterygota</taxon>
        <taxon>Lepidoptera</taxon>
        <taxon>Glossata</taxon>
        <taxon>Ditrysia</taxon>
        <taxon>Papilionoidea</taxon>
        <taxon>Nymphalidae</taxon>
        <taxon>Satyrinae</taxon>
        <taxon>Satyrini</taxon>
        <taxon>Parargina</taxon>
        <taxon>Pararge</taxon>
    </lineage>
</organism>
<dbReference type="Proteomes" id="UP000838756">
    <property type="component" value="Unassembled WGS sequence"/>
</dbReference>
<evidence type="ECO:0000313" key="2">
    <source>
        <dbReference type="Proteomes" id="UP000838756"/>
    </source>
</evidence>
<dbReference type="AlphaFoldDB" id="A0A8S4S0P3"/>
<evidence type="ECO:0000313" key="1">
    <source>
        <dbReference type="EMBL" id="CAH2243178.1"/>
    </source>
</evidence>
<sequence length="70" mass="7589">MGGAHSSENGCTYVGVPSCWNGGTALESAALIDAQRGEQRSRESLTRAALDRGIWNFLQKTYVQQWTSIG</sequence>
<dbReference type="OrthoDB" id="407509at2759"/>
<reference evidence="1" key="1">
    <citation type="submission" date="2022-03" db="EMBL/GenBank/DDBJ databases">
        <authorList>
            <person name="Lindestad O."/>
        </authorList>
    </citation>
    <scope>NUCLEOTIDE SEQUENCE</scope>
</reference>
<proteinExistence type="predicted"/>
<keyword evidence="2" id="KW-1185">Reference proteome</keyword>
<gene>
    <name evidence="1" type="primary">jg3974</name>
    <name evidence="1" type="ORF">PAEG_LOCUS19369</name>
</gene>
<comment type="caution">
    <text evidence="1">The sequence shown here is derived from an EMBL/GenBank/DDBJ whole genome shotgun (WGS) entry which is preliminary data.</text>
</comment>
<dbReference type="EMBL" id="CAKXAJ010025721">
    <property type="protein sequence ID" value="CAH2243178.1"/>
    <property type="molecule type" value="Genomic_DNA"/>
</dbReference>
<protein>
    <submittedName>
        <fullName evidence="1">Jg3974 protein</fullName>
    </submittedName>
</protein>
<name>A0A8S4S0P3_9NEOP</name>